<evidence type="ECO:0000313" key="3">
    <source>
        <dbReference type="Proteomes" id="UP001165121"/>
    </source>
</evidence>
<dbReference type="Pfam" id="PF03184">
    <property type="entry name" value="DDE_1"/>
    <property type="match status" value="1"/>
</dbReference>
<dbReference type="Proteomes" id="UP001165121">
    <property type="component" value="Unassembled WGS sequence"/>
</dbReference>
<gene>
    <name evidence="2" type="ORF">Pfra01_002244400</name>
</gene>
<comment type="caution">
    <text evidence="2">The sequence shown here is derived from an EMBL/GenBank/DDBJ whole genome shotgun (WGS) entry which is preliminary data.</text>
</comment>
<protein>
    <submittedName>
        <fullName evidence="2">Unnamed protein product</fullName>
    </submittedName>
</protein>
<dbReference type="OrthoDB" id="121736at2759"/>
<dbReference type="EMBL" id="BSXT01003441">
    <property type="protein sequence ID" value="GMF54048.1"/>
    <property type="molecule type" value="Genomic_DNA"/>
</dbReference>
<dbReference type="AlphaFoldDB" id="A0A9W7D2M6"/>
<reference evidence="2" key="1">
    <citation type="submission" date="2023-04" db="EMBL/GenBank/DDBJ databases">
        <title>Phytophthora fragariaefolia NBRC 109709.</title>
        <authorList>
            <person name="Ichikawa N."/>
            <person name="Sato H."/>
            <person name="Tonouchi N."/>
        </authorList>
    </citation>
    <scope>NUCLEOTIDE SEQUENCE</scope>
    <source>
        <strain evidence="2">NBRC 109709</strain>
    </source>
</reference>
<feature type="domain" description="DDE-1" evidence="1">
    <location>
        <begin position="7"/>
        <end position="134"/>
    </location>
</feature>
<evidence type="ECO:0000313" key="2">
    <source>
        <dbReference type="EMBL" id="GMF54048.1"/>
    </source>
</evidence>
<organism evidence="2 3">
    <name type="scientific">Phytophthora fragariaefolia</name>
    <dbReference type="NCBI Taxonomy" id="1490495"/>
    <lineage>
        <taxon>Eukaryota</taxon>
        <taxon>Sar</taxon>
        <taxon>Stramenopiles</taxon>
        <taxon>Oomycota</taxon>
        <taxon>Peronosporomycetes</taxon>
        <taxon>Peronosporales</taxon>
        <taxon>Peronosporaceae</taxon>
        <taxon>Phytophthora</taxon>
    </lineage>
</organism>
<accession>A0A9W7D2M6</accession>
<sequence length="159" mass="17959">MDETAFQKQATNRRCFRYRCNHLAIGMNLGIFEEWLRFFSRSVPASIPRPLVLILDGCGSHYSTDVVKVADALDILLVFLPPNGTQLLQPLDIAVFTTHKSKIHNMISELVEEEDDGHFNISKDDAIKVASLTWGGSKVGRNLERGFKACGLFRYRWSG</sequence>
<dbReference type="InterPro" id="IPR004875">
    <property type="entry name" value="DDE_SF_endonuclease_dom"/>
</dbReference>
<keyword evidence="3" id="KW-1185">Reference proteome</keyword>
<evidence type="ECO:0000259" key="1">
    <source>
        <dbReference type="Pfam" id="PF03184"/>
    </source>
</evidence>
<proteinExistence type="predicted"/>
<dbReference type="GO" id="GO:0003676">
    <property type="term" value="F:nucleic acid binding"/>
    <property type="evidence" value="ECO:0007669"/>
    <property type="project" value="InterPro"/>
</dbReference>
<name>A0A9W7D2M6_9STRA</name>